<feature type="domain" description="DSBA-like thioredoxin" evidence="1">
    <location>
        <begin position="2"/>
        <end position="198"/>
    </location>
</feature>
<dbReference type="SUPFAM" id="SSF52833">
    <property type="entry name" value="Thioredoxin-like"/>
    <property type="match status" value="1"/>
</dbReference>
<dbReference type="CDD" id="cd03024">
    <property type="entry name" value="DsbA_FrnE"/>
    <property type="match status" value="1"/>
</dbReference>
<evidence type="ECO:0000313" key="3">
    <source>
        <dbReference type="Proteomes" id="UP001595847"/>
    </source>
</evidence>
<dbReference type="InterPro" id="IPR001853">
    <property type="entry name" value="DSBA-like_thioredoxin_dom"/>
</dbReference>
<sequence length="207" mass="22312">MWADVVCPWCYLGEERLDKAIAASAHAGDIELRIHTFQLDPTAPTTTAPTLDYLANKFGVSPAQARAMEEGVAAKAAAEGLPYTSDRPASNTMDMLRLVHLGAEHGVAWQYLRAMQAEVFGGNADAFEHATLIRLGEELGIPGDEIRDVLATDRYADAVRADHDDALRLGARGVPFTVLGERLGIPGAVSTDQYADAIDQAWEQVHG</sequence>
<dbReference type="Gene3D" id="3.40.30.10">
    <property type="entry name" value="Glutaredoxin"/>
    <property type="match status" value="1"/>
</dbReference>
<dbReference type="RefSeq" id="WP_378531882.1">
    <property type="nucleotide sequence ID" value="NZ_JBHSBH010000007.1"/>
</dbReference>
<evidence type="ECO:0000313" key="2">
    <source>
        <dbReference type="EMBL" id="MFC3996113.1"/>
    </source>
</evidence>
<protein>
    <submittedName>
        <fullName evidence="2">DsbA family protein</fullName>
    </submittedName>
</protein>
<dbReference type="PANTHER" id="PTHR13887:SF41">
    <property type="entry name" value="THIOREDOXIN SUPERFAMILY PROTEIN"/>
    <property type="match status" value="1"/>
</dbReference>
<dbReference type="Proteomes" id="UP001595847">
    <property type="component" value="Unassembled WGS sequence"/>
</dbReference>
<proteinExistence type="predicted"/>
<accession>A0ABV8FLC0</accession>
<comment type="caution">
    <text evidence="2">The sequence shown here is derived from an EMBL/GenBank/DDBJ whole genome shotgun (WGS) entry which is preliminary data.</text>
</comment>
<organism evidence="2 3">
    <name type="scientific">Nocardiopsis sediminis</name>
    <dbReference type="NCBI Taxonomy" id="1778267"/>
    <lineage>
        <taxon>Bacteria</taxon>
        <taxon>Bacillati</taxon>
        <taxon>Actinomycetota</taxon>
        <taxon>Actinomycetes</taxon>
        <taxon>Streptosporangiales</taxon>
        <taxon>Nocardiopsidaceae</taxon>
        <taxon>Nocardiopsis</taxon>
    </lineage>
</organism>
<gene>
    <name evidence="2" type="ORF">ACFOVU_09325</name>
</gene>
<dbReference type="InterPro" id="IPR036249">
    <property type="entry name" value="Thioredoxin-like_sf"/>
</dbReference>
<dbReference type="Pfam" id="PF01323">
    <property type="entry name" value="DSBA"/>
    <property type="match status" value="1"/>
</dbReference>
<keyword evidence="3" id="KW-1185">Reference proteome</keyword>
<name>A0ABV8FLC0_9ACTN</name>
<reference evidence="3" key="1">
    <citation type="journal article" date="2019" name="Int. J. Syst. Evol. Microbiol.">
        <title>The Global Catalogue of Microorganisms (GCM) 10K type strain sequencing project: providing services to taxonomists for standard genome sequencing and annotation.</title>
        <authorList>
            <consortium name="The Broad Institute Genomics Platform"/>
            <consortium name="The Broad Institute Genome Sequencing Center for Infectious Disease"/>
            <person name="Wu L."/>
            <person name="Ma J."/>
        </authorList>
    </citation>
    <scope>NUCLEOTIDE SEQUENCE [LARGE SCALE GENOMIC DNA]</scope>
    <source>
        <strain evidence="3">TBRC 1826</strain>
    </source>
</reference>
<dbReference type="EMBL" id="JBHSBH010000007">
    <property type="protein sequence ID" value="MFC3996113.1"/>
    <property type="molecule type" value="Genomic_DNA"/>
</dbReference>
<evidence type="ECO:0000259" key="1">
    <source>
        <dbReference type="Pfam" id="PF01323"/>
    </source>
</evidence>
<dbReference type="PANTHER" id="PTHR13887">
    <property type="entry name" value="GLUTATHIONE S-TRANSFERASE KAPPA"/>
    <property type="match status" value="1"/>
</dbReference>